<gene>
    <name evidence="5" type="ORF">N425_05485</name>
</gene>
<dbReference type="EMBL" id="AYUF01000384">
    <property type="protein sequence ID" value="ETK02251.1"/>
    <property type="molecule type" value="Genomic_DNA"/>
</dbReference>
<dbReference type="GO" id="GO:0003677">
    <property type="term" value="F:DNA binding"/>
    <property type="evidence" value="ECO:0007669"/>
    <property type="project" value="UniProtKB-KW"/>
</dbReference>
<feature type="domain" description="Tyr recombinase" evidence="4">
    <location>
        <begin position="206"/>
        <end position="376"/>
    </location>
</feature>
<accession>W2C729</accession>
<proteinExistence type="inferred from homology"/>
<protein>
    <submittedName>
        <fullName evidence="5">Integrase</fullName>
    </submittedName>
</protein>
<dbReference type="InterPro" id="IPR050090">
    <property type="entry name" value="Tyrosine_recombinase_XerCD"/>
</dbReference>
<keyword evidence="2" id="KW-0238">DNA-binding</keyword>
<dbReference type="Pfam" id="PF00589">
    <property type="entry name" value="Phage_integrase"/>
    <property type="match status" value="1"/>
</dbReference>
<dbReference type="Proteomes" id="UP000018837">
    <property type="component" value="Unassembled WGS sequence"/>
</dbReference>
<dbReference type="InterPro" id="IPR010998">
    <property type="entry name" value="Integrase_recombinase_N"/>
</dbReference>
<keyword evidence="3" id="KW-0233">DNA recombination</keyword>
<dbReference type="GO" id="GO:0006310">
    <property type="term" value="P:DNA recombination"/>
    <property type="evidence" value="ECO:0007669"/>
    <property type="project" value="UniProtKB-KW"/>
</dbReference>
<sequence length="376" mass="43436">MLFYINRQKTKADGKTGILCCITIDGKSAVISTGEECKPSEWNAKQGLTPDRKINQRLHEFREFVEKTYRDILTGDGVVSAELIKNHLQGIATHPTTLLAMSRAELRTVKESVGRSRTESTYHNLSHSDRILREFVEDKRLLDIPISTITEELFEEYRFFLKKRGLKGITINNYLCWLSRLMFRALNQRIIRCNPFEHARYEEKEKKIRFLQKSDVAKLMSMTMNDREAEQARLIFIFSCFTGLAIADMETLQYGHIQTTADGRKYIRKERQKTKVEFIVPLHQIAEAIILHCREEQDENEEQQMLKEKGEPLIFPRECSRNVIDSRLSIVGRACGIKERLSFHMARHTFGTMTLNAGIPIESIAKMMGHASISST</sequence>
<organism evidence="5 6">
    <name type="scientific">Tannerella sp. oral taxon BU063 isolate Cell 2</name>
    <dbReference type="NCBI Taxonomy" id="1411148"/>
    <lineage>
        <taxon>Bacteria</taxon>
        <taxon>Pseudomonadati</taxon>
        <taxon>Bacteroidota</taxon>
        <taxon>Bacteroidia</taxon>
        <taxon>Bacteroidales</taxon>
        <taxon>Tannerellaceae</taxon>
        <taxon>Tannerella</taxon>
    </lineage>
</organism>
<dbReference type="InterPro" id="IPR035386">
    <property type="entry name" value="Arm-DNA-bind_5"/>
</dbReference>
<dbReference type="Gene3D" id="1.10.150.130">
    <property type="match status" value="1"/>
</dbReference>
<dbReference type="Pfam" id="PF17293">
    <property type="entry name" value="Arm-DNA-bind_5"/>
    <property type="match status" value="1"/>
</dbReference>
<reference evidence="5 6" key="1">
    <citation type="submission" date="2013-11" db="EMBL/GenBank/DDBJ databases">
        <title>Single cell genomics of uncultured Tannerella BU063 (oral taxon 286).</title>
        <authorList>
            <person name="Beall C.J."/>
            <person name="Campbell A.G."/>
            <person name="Griffen A.L."/>
            <person name="Podar M."/>
            <person name="Leys E.J."/>
        </authorList>
    </citation>
    <scope>NUCLEOTIDE SEQUENCE [LARGE SCALE GENOMIC DNA]</scope>
    <source>
        <strain evidence="5">Cell 2</strain>
    </source>
</reference>
<dbReference type="InterPro" id="IPR011010">
    <property type="entry name" value="DNA_brk_join_enz"/>
</dbReference>
<dbReference type="PATRIC" id="fig|1411148.3.peg.792"/>
<evidence type="ECO:0000313" key="5">
    <source>
        <dbReference type="EMBL" id="ETK02251.1"/>
    </source>
</evidence>
<dbReference type="InterPro" id="IPR002104">
    <property type="entry name" value="Integrase_catalytic"/>
</dbReference>
<dbReference type="SUPFAM" id="SSF56349">
    <property type="entry name" value="DNA breaking-rejoining enzymes"/>
    <property type="match status" value="1"/>
</dbReference>
<dbReference type="InterPro" id="IPR025269">
    <property type="entry name" value="SAM-like_dom"/>
</dbReference>
<evidence type="ECO:0000256" key="1">
    <source>
        <dbReference type="ARBA" id="ARBA00008857"/>
    </source>
</evidence>
<dbReference type="Gene3D" id="1.10.443.10">
    <property type="entry name" value="Intergrase catalytic core"/>
    <property type="match status" value="1"/>
</dbReference>
<dbReference type="CDD" id="cd01185">
    <property type="entry name" value="INTN1_C_like"/>
    <property type="match status" value="1"/>
</dbReference>
<evidence type="ECO:0000256" key="3">
    <source>
        <dbReference type="ARBA" id="ARBA00023172"/>
    </source>
</evidence>
<evidence type="ECO:0000256" key="2">
    <source>
        <dbReference type="ARBA" id="ARBA00023125"/>
    </source>
</evidence>
<dbReference type="PANTHER" id="PTHR30349:SF64">
    <property type="entry name" value="PROPHAGE INTEGRASE INTD-RELATED"/>
    <property type="match status" value="1"/>
</dbReference>
<comment type="caution">
    <text evidence="5">The sequence shown here is derived from an EMBL/GenBank/DDBJ whole genome shotgun (WGS) entry which is preliminary data.</text>
</comment>
<name>W2C729_9BACT</name>
<evidence type="ECO:0000259" key="4">
    <source>
        <dbReference type="PROSITE" id="PS51898"/>
    </source>
</evidence>
<dbReference type="PROSITE" id="PS51898">
    <property type="entry name" value="TYR_RECOMBINASE"/>
    <property type="match status" value="1"/>
</dbReference>
<dbReference type="PANTHER" id="PTHR30349">
    <property type="entry name" value="PHAGE INTEGRASE-RELATED"/>
    <property type="match status" value="1"/>
</dbReference>
<comment type="similarity">
    <text evidence="1">Belongs to the 'phage' integrase family.</text>
</comment>
<dbReference type="Pfam" id="PF13102">
    <property type="entry name" value="Phage_int_SAM_5"/>
    <property type="match status" value="1"/>
</dbReference>
<evidence type="ECO:0000313" key="6">
    <source>
        <dbReference type="Proteomes" id="UP000018837"/>
    </source>
</evidence>
<dbReference type="AlphaFoldDB" id="W2C729"/>
<dbReference type="InterPro" id="IPR013762">
    <property type="entry name" value="Integrase-like_cat_sf"/>
</dbReference>
<dbReference type="GO" id="GO:0015074">
    <property type="term" value="P:DNA integration"/>
    <property type="evidence" value="ECO:0007669"/>
    <property type="project" value="InterPro"/>
</dbReference>